<protein>
    <submittedName>
        <fullName evidence="2">Uncharacterized protein</fullName>
    </submittedName>
</protein>
<evidence type="ECO:0000313" key="2">
    <source>
        <dbReference type="EMBL" id="KAI8033643.1"/>
    </source>
</evidence>
<proteinExistence type="predicted"/>
<dbReference type="Proteomes" id="UP001059596">
    <property type="component" value="Unassembled WGS sequence"/>
</dbReference>
<sequence>MQTFPHAASNIDNSSNMSSSSNSGNSSNSSNMGNSSNHVRQLGDGWSLDGWDMDLDMDMDLSPSSTPPKVHSEAANQFVQQAAATQAAAKSANSLNNLSKIK</sequence>
<organism evidence="2 3">
    <name type="scientific">Drosophila gunungcola</name>
    <name type="common">fruit fly</name>
    <dbReference type="NCBI Taxonomy" id="103775"/>
    <lineage>
        <taxon>Eukaryota</taxon>
        <taxon>Metazoa</taxon>
        <taxon>Ecdysozoa</taxon>
        <taxon>Arthropoda</taxon>
        <taxon>Hexapoda</taxon>
        <taxon>Insecta</taxon>
        <taxon>Pterygota</taxon>
        <taxon>Neoptera</taxon>
        <taxon>Endopterygota</taxon>
        <taxon>Diptera</taxon>
        <taxon>Brachycera</taxon>
        <taxon>Muscomorpha</taxon>
        <taxon>Ephydroidea</taxon>
        <taxon>Drosophilidae</taxon>
        <taxon>Drosophila</taxon>
        <taxon>Sophophora</taxon>
    </lineage>
</organism>
<dbReference type="EMBL" id="JAMKOV010000115">
    <property type="protein sequence ID" value="KAI8033643.1"/>
    <property type="molecule type" value="Genomic_DNA"/>
</dbReference>
<name>A0A9P9YB63_9MUSC</name>
<feature type="compositionally biased region" description="Low complexity" evidence="1">
    <location>
        <begin position="13"/>
        <end position="50"/>
    </location>
</feature>
<evidence type="ECO:0000256" key="1">
    <source>
        <dbReference type="SAM" id="MobiDB-lite"/>
    </source>
</evidence>
<comment type="caution">
    <text evidence="2">The sequence shown here is derived from an EMBL/GenBank/DDBJ whole genome shotgun (WGS) entry which is preliminary data.</text>
</comment>
<dbReference type="AlphaFoldDB" id="A0A9P9YB63"/>
<accession>A0A9P9YB63</accession>
<reference evidence="2" key="1">
    <citation type="journal article" date="2023" name="Genome Biol. Evol.">
        <title>Long-read-based Genome Assembly of Drosophila gunungcola Reveals Fewer Chemosensory Genes in Flower-breeding Species.</title>
        <authorList>
            <person name="Negi A."/>
            <person name="Liao B.Y."/>
            <person name="Yeh S.D."/>
        </authorList>
    </citation>
    <scope>NUCLEOTIDE SEQUENCE</scope>
    <source>
        <strain evidence="2">Sukarami</strain>
    </source>
</reference>
<keyword evidence="3" id="KW-1185">Reference proteome</keyword>
<evidence type="ECO:0000313" key="3">
    <source>
        <dbReference type="Proteomes" id="UP001059596"/>
    </source>
</evidence>
<feature type="region of interest" description="Disordered" evidence="1">
    <location>
        <begin position="1"/>
        <end position="72"/>
    </location>
</feature>
<gene>
    <name evidence="2" type="ORF">M5D96_013597</name>
</gene>